<reference evidence="1" key="1">
    <citation type="submission" date="2022-06" db="EMBL/GenBank/DDBJ databases">
        <title>Fusarium solani species complex genomes reveal bases of compartmentalisation and animal pathogenesis.</title>
        <authorList>
            <person name="Tsai I.J."/>
        </authorList>
    </citation>
    <scope>NUCLEOTIDE SEQUENCE</scope>
    <source>
        <strain evidence="1">Fu6.1</strain>
    </source>
</reference>
<evidence type="ECO:0000313" key="2">
    <source>
        <dbReference type="Proteomes" id="UP001065298"/>
    </source>
</evidence>
<dbReference type="Proteomes" id="UP001065298">
    <property type="component" value="Chromosome 11"/>
</dbReference>
<accession>A0ACC0QH02</accession>
<evidence type="ECO:0000313" key="1">
    <source>
        <dbReference type="EMBL" id="KAI8652687.1"/>
    </source>
</evidence>
<comment type="caution">
    <text evidence="1">The sequence shown here is derived from an EMBL/GenBank/DDBJ whole genome shotgun (WGS) entry which is preliminary data.</text>
</comment>
<proteinExistence type="predicted"/>
<keyword evidence="2" id="KW-1185">Reference proteome</keyword>
<sequence>MASHRTDDVEQLLQLLTLEEKVSLLAGADTWQTNEISRLGIGSLKTTDGPSGARGQLAVDGPTAAFLPGPICQAATWSKQQIRSVGRLLCEEARTKAAQILLAPTICLSRNPLGGRNFESFGEDPFLTGSLATEYVAGVQETGQVMATVKHFLSSLSVANEQEWQRFTIDAKVSEKALREMYLRPFEMVVRSNTTPGCLMTSYNVINGAHADMNHHLLQEVLRGDWGFKGLVMSDWGGTNSTAESVIAGLDLEMPGPSSKRGELLLEAVKKTENPDKLLKAIDSSASQILSTCKRMGLLGLSEEEALQTRKQLEQSSTTQEGIKLMRTVAAQGAVLLKNDSSTLPLKPADLSGKQVAFIGPNALVGTPGGGGSATMNPQYLSQPMTSFKAAVEAQGLHTRVVYTQGAYSKKWLPLFKKDQWKSRSSGDDGKNLVRVDFYTTRDLSGPILETQHRNSSWVDFIDSAPLPLQKAHVPPYSFRVTSTVRPQTTGNHRLGIASVGEARLFINGELVLDNCNWKETSEAFYSFGSREKINSKHMNAGQTYDLVVEGWTKPDRSEEESLHFFSEHPSVRIGFEEELPKDMIDTAVKTADESDYSVVILGIDDEWESEGYDRQFMHLPGTQNELAEALLTRCKYPERLIFINQSGSPVELPWEDKCSTLVQAWYGGQEAGNGLADLLLGVISPSGRMPISWPRKYTDLPYAADQEMWPGVDGKVIYKEECHLGYRYYLHNNVRPHFWFGYGLSYTRFESSVKIEVKNPDSWSFNATVKNVGSADGEETVQLYAWPSGKDAERRLVAFDKTPVLKPGEETSLRLNVTKRELASWEGGVDGQWVLPEGVWQFAVAKHAGDTDVKAIEVPVQSARTWKASEW</sequence>
<gene>
    <name evidence="1" type="ORF">NCS57_01333500</name>
</gene>
<organism evidence="1 2">
    <name type="scientific">Fusarium keratoplasticum</name>
    <dbReference type="NCBI Taxonomy" id="1328300"/>
    <lineage>
        <taxon>Eukaryota</taxon>
        <taxon>Fungi</taxon>
        <taxon>Dikarya</taxon>
        <taxon>Ascomycota</taxon>
        <taxon>Pezizomycotina</taxon>
        <taxon>Sordariomycetes</taxon>
        <taxon>Hypocreomycetidae</taxon>
        <taxon>Hypocreales</taxon>
        <taxon>Nectriaceae</taxon>
        <taxon>Fusarium</taxon>
        <taxon>Fusarium solani species complex</taxon>
    </lineage>
</organism>
<protein>
    <submittedName>
        <fullName evidence="1">Beta-glucosidase</fullName>
    </submittedName>
</protein>
<name>A0ACC0QH02_9HYPO</name>
<dbReference type="EMBL" id="CM046513">
    <property type="protein sequence ID" value="KAI8652687.1"/>
    <property type="molecule type" value="Genomic_DNA"/>
</dbReference>